<organism evidence="9 10">
    <name type="scientific">Pseudonocardia sediminis</name>
    <dbReference type="NCBI Taxonomy" id="1397368"/>
    <lineage>
        <taxon>Bacteria</taxon>
        <taxon>Bacillati</taxon>
        <taxon>Actinomycetota</taxon>
        <taxon>Actinomycetes</taxon>
        <taxon>Pseudonocardiales</taxon>
        <taxon>Pseudonocardiaceae</taxon>
        <taxon>Pseudonocardia</taxon>
    </lineage>
</organism>
<dbReference type="EMBL" id="SHKL01000001">
    <property type="protein sequence ID" value="RZT83420.1"/>
    <property type="molecule type" value="Genomic_DNA"/>
</dbReference>
<dbReference type="InterPro" id="IPR009100">
    <property type="entry name" value="AcylCoA_DH/oxidase_NM_dom_sf"/>
</dbReference>
<dbReference type="Gene3D" id="2.40.110.10">
    <property type="entry name" value="Butyryl-CoA Dehydrogenase, subunit A, domain 2"/>
    <property type="match status" value="2"/>
</dbReference>
<dbReference type="SUPFAM" id="SSF47203">
    <property type="entry name" value="Acyl-CoA dehydrogenase C-terminal domain-like"/>
    <property type="match status" value="2"/>
</dbReference>
<dbReference type="InterPro" id="IPR006091">
    <property type="entry name" value="Acyl-CoA_Oxase/DH_mid-dom"/>
</dbReference>
<dbReference type="AlphaFoldDB" id="A0A4V2FQ49"/>
<dbReference type="FunFam" id="2.40.110.10:FF:000011">
    <property type="entry name" value="Acyl-CoA dehydrogenase FadE34"/>
    <property type="match status" value="1"/>
</dbReference>
<name>A0A4V2FQ49_PSEST</name>
<dbReference type="InterPro" id="IPR037069">
    <property type="entry name" value="AcylCoA_DH/ox_N_sf"/>
</dbReference>
<dbReference type="CDD" id="cd00567">
    <property type="entry name" value="ACAD"/>
    <property type="match status" value="1"/>
</dbReference>
<keyword evidence="10" id="KW-1185">Reference proteome</keyword>
<feature type="domain" description="Acyl-CoA dehydrogenase/oxidase N-terminal" evidence="8">
    <location>
        <begin position="393"/>
        <end position="489"/>
    </location>
</feature>
<evidence type="ECO:0000313" key="9">
    <source>
        <dbReference type="EMBL" id="RZT83420.1"/>
    </source>
</evidence>
<comment type="cofactor">
    <cofactor evidence="1">
        <name>FAD</name>
        <dbReference type="ChEBI" id="CHEBI:57692"/>
    </cofactor>
</comment>
<feature type="domain" description="Acyl-CoA oxidase/dehydrogenase middle" evidence="7">
    <location>
        <begin position="497"/>
        <end position="580"/>
    </location>
</feature>
<keyword evidence="5" id="KW-0560">Oxidoreductase</keyword>
<evidence type="ECO:0000313" key="10">
    <source>
        <dbReference type="Proteomes" id="UP000291591"/>
    </source>
</evidence>
<feature type="domain" description="Acyl-CoA dehydrogenase/oxidase C-terminal" evidence="6">
    <location>
        <begin position="603"/>
        <end position="760"/>
    </location>
</feature>
<sequence>MNDADGVTFDFSDEQVALRSAVRELLDDHAGRAAPPDTTGPVLDRKLWELLAEQLGVVGLAVPEEHGGGGAGPVELAIVAEEIGRRLSPVPYLSSAVLAATLLAEMGGGAAVEYLPDVASGRRIATVAVAGDDGWNDTGGSGVVATGASVTGRRRWVTDGPVADLLLVVAEGPRVLAVDAGAPGVTVTPLGTVDTSRPLADVTFDAAPARLLAEGPDAARALERALRTAGIVLAAEQAGGARAVLDMSVAYAKERVQFGRAIGSFQAVKHLCADLLVDVESAFSAAYQAAWSLAEDRPDAGAVASMAQAFCSETFVRAAGDTIQIHGGIGFTWEHPAHLYLRRARSAAALFDGASEHRERYLAAVEQGAAVLSSSPVARDDGPAAPVPAGGVRGEVRAWLAEHWDPRHRDSPADRAAWRERVVDSGYAVPRWPREALGLGMSDADADAVEEEFRSVGAPGSGQDRVNLWANTVLAFGTPELRDQLLRPLLLDRVTMCLLYSEPGAGSDLAAVRTTAVADGGEFVVDGQKVWTSGAARADYGMLIARTDPDVPKHRGLSFFFLPMDQDGVEVRPLRQMTGEAHFNEVFLTGARVAATHMLGAPGQGWRVLQTALAYERAALAESNIGASVRSGRAVDASGEVDLVGLARRHGRLSDPLVRDDIARLLTLRAVNRWNNQRAQAELEQGTSSPVASLGKLLMSRMVHLDGAVQTAIVGPEAMLEGTAHPDGDEANFAAMNAYFTSIGGGTDQIQRTIVGERILGLPKEPEVDKDVPFRQVRSSG</sequence>
<dbReference type="InterPro" id="IPR013786">
    <property type="entry name" value="AcylCoA_DH/ox_N"/>
</dbReference>
<gene>
    <name evidence="9" type="ORF">EV383_0223</name>
</gene>
<feature type="domain" description="Acyl-CoA dehydrogenase/oxidase C-terminal" evidence="6">
    <location>
        <begin position="225"/>
        <end position="362"/>
    </location>
</feature>
<dbReference type="InterPro" id="IPR009075">
    <property type="entry name" value="AcylCo_DH/oxidase_C"/>
</dbReference>
<protein>
    <submittedName>
        <fullName evidence="9">Alkylation response protein AidB-like acyl-CoA dehydrogenase</fullName>
    </submittedName>
</protein>
<evidence type="ECO:0000259" key="6">
    <source>
        <dbReference type="Pfam" id="PF00441"/>
    </source>
</evidence>
<feature type="domain" description="Acyl-CoA dehydrogenase/oxidase N-terminal" evidence="8">
    <location>
        <begin position="12"/>
        <end position="121"/>
    </location>
</feature>
<evidence type="ECO:0000256" key="4">
    <source>
        <dbReference type="ARBA" id="ARBA00022827"/>
    </source>
</evidence>
<evidence type="ECO:0000256" key="3">
    <source>
        <dbReference type="ARBA" id="ARBA00022630"/>
    </source>
</evidence>
<reference evidence="9 10" key="1">
    <citation type="submission" date="2019-02" db="EMBL/GenBank/DDBJ databases">
        <title>Sequencing the genomes of 1000 actinobacteria strains.</title>
        <authorList>
            <person name="Klenk H.-P."/>
        </authorList>
    </citation>
    <scope>NUCLEOTIDE SEQUENCE [LARGE SCALE GENOMIC DNA]</scope>
    <source>
        <strain evidence="9 10">DSM 45779</strain>
    </source>
</reference>
<dbReference type="Pfam" id="PF02770">
    <property type="entry name" value="Acyl-CoA_dh_M"/>
    <property type="match status" value="1"/>
</dbReference>
<dbReference type="InterPro" id="IPR046373">
    <property type="entry name" value="Acyl-CoA_Oxase/DH_mid-dom_sf"/>
</dbReference>
<dbReference type="Pfam" id="PF02771">
    <property type="entry name" value="Acyl-CoA_dh_N"/>
    <property type="match status" value="2"/>
</dbReference>
<dbReference type="Pfam" id="PF00441">
    <property type="entry name" value="Acyl-CoA_dh_1"/>
    <property type="match status" value="2"/>
</dbReference>
<dbReference type="Gene3D" id="1.20.140.10">
    <property type="entry name" value="Butyryl-CoA Dehydrogenase, subunit A, domain 3"/>
    <property type="match status" value="2"/>
</dbReference>
<dbReference type="SUPFAM" id="SSF56645">
    <property type="entry name" value="Acyl-CoA dehydrogenase NM domain-like"/>
    <property type="match status" value="2"/>
</dbReference>
<proteinExistence type="inferred from homology"/>
<evidence type="ECO:0000259" key="8">
    <source>
        <dbReference type="Pfam" id="PF02771"/>
    </source>
</evidence>
<evidence type="ECO:0000256" key="1">
    <source>
        <dbReference type="ARBA" id="ARBA00001974"/>
    </source>
</evidence>
<comment type="caution">
    <text evidence="9">The sequence shown here is derived from an EMBL/GenBank/DDBJ whole genome shotgun (WGS) entry which is preliminary data.</text>
</comment>
<dbReference type="GO" id="GO:0050660">
    <property type="term" value="F:flavin adenine dinucleotide binding"/>
    <property type="evidence" value="ECO:0007669"/>
    <property type="project" value="InterPro"/>
</dbReference>
<dbReference type="GO" id="GO:0005886">
    <property type="term" value="C:plasma membrane"/>
    <property type="evidence" value="ECO:0007669"/>
    <property type="project" value="TreeGrafter"/>
</dbReference>
<evidence type="ECO:0000259" key="7">
    <source>
        <dbReference type="Pfam" id="PF02770"/>
    </source>
</evidence>
<accession>A0A4V2FQ49</accession>
<dbReference type="Gene3D" id="1.10.540.10">
    <property type="entry name" value="Acyl-CoA dehydrogenase/oxidase, N-terminal domain"/>
    <property type="match status" value="2"/>
</dbReference>
<keyword evidence="4" id="KW-0274">FAD</keyword>
<keyword evidence="3" id="KW-0285">Flavoprotein</keyword>
<evidence type="ECO:0000256" key="2">
    <source>
        <dbReference type="ARBA" id="ARBA00009347"/>
    </source>
</evidence>
<dbReference type="InterPro" id="IPR052161">
    <property type="entry name" value="Mycobact_Acyl-CoA_DH"/>
</dbReference>
<dbReference type="GO" id="GO:0016627">
    <property type="term" value="F:oxidoreductase activity, acting on the CH-CH group of donors"/>
    <property type="evidence" value="ECO:0007669"/>
    <property type="project" value="InterPro"/>
</dbReference>
<dbReference type="OrthoDB" id="3964153at2"/>
<dbReference type="InterPro" id="IPR036250">
    <property type="entry name" value="AcylCo_DH-like_C"/>
</dbReference>
<evidence type="ECO:0000256" key="5">
    <source>
        <dbReference type="ARBA" id="ARBA00023002"/>
    </source>
</evidence>
<dbReference type="PANTHER" id="PTHR43292:SF4">
    <property type="entry name" value="ACYL-COA DEHYDROGENASE FADE34"/>
    <property type="match status" value="1"/>
</dbReference>
<dbReference type="Proteomes" id="UP000291591">
    <property type="component" value="Unassembled WGS sequence"/>
</dbReference>
<comment type="similarity">
    <text evidence="2">Belongs to the acyl-CoA dehydrogenase family.</text>
</comment>
<dbReference type="PANTHER" id="PTHR43292">
    <property type="entry name" value="ACYL-COA DEHYDROGENASE"/>
    <property type="match status" value="1"/>
</dbReference>